<dbReference type="CDD" id="cd09071">
    <property type="entry name" value="FAR_C"/>
    <property type="match status" value="1"/>
</dbReference>
<feature type="transmembrane region" description="Helical" evidence="10">
    <location>
        <begin position="428"/>
        <end position="452"/>
    </location>
</feature>
<dbReference type="Pfam" id="PF03015">
    <property type="entry name" value="Sterile"/>
    <property type="match status" value="1"/>
</dbReference>
<dbReference type="InterPro" id="IPR033640">
    <property type="entry name" value="FAR_C"/>
</dbReference>
<comment type="subcellular location">
    <subcellularLocation>
        <location evidence="1">Membrane</location>
        <topology evidence="1">Multi-pass membrane protein</topology>
    </subcellularLocation>
</comment>
<evidence type="ECO:0000256" key="3">
    <source>
        <dbReference type="ARBA" id="ARBA00022516"/>
    </source>
</evidence>
<dbReference type="Proteomes" id="UP000235965">
    <property type="component" value="Unassembled WGS sequence"/>
</dbReference>
<dbReference type="GO" id="GO:0102965">
    <property type="term" value="F:alcohol-forming long-chain fatty acyl-CoA reductase activity"/>
    <property type="evidence" value="ECO:0007669"/>
    <property type="project" value="UniProtKB-EC"/>
</dbReference>
<feature type="transmembrane region" description="Helical" evidence="10">
    <location>
        <begin position="550"/>
        <end position="571"/>
    </location>
</feature>
<evidence type="ECO:0000256" key="7">
    <source>
        <dbReference type="ARBA" id="ARBA00023098"/>
    </source>
</evidence>
<proteinExistence type="inferred from homology"/>
<dbReference type="InterPro" id="IPR013120">
    <property type="entry name" value="FAR_NAD-bd"/>
</dbReference>
<sequence length="586" mass="66657">MAHMDTVCNGGGYATLRKLPDAMLVMTPEAHASETNCRERKRGNETKGTLLCNGYSQLTSEVRAPLSSVESPSVPIDRSTAILEFYRDANVLITGGTGFMGKVLMEKLLRSCPHLRNIYLLVRKKKGKDVDTRIQEVFEDPLFERLKAEQHGFREKVLIIEGDCSEPGLGLSPGDRQRIVEHIDVVFHVAATVRFDEKLPVAVAINVAGTRELLLLCYDCPKIKAVVHVSTAYSHCNLSDIDEEFYDPPITGDRIISVVESLDEDTLTTITPMLLRAWPNTYAYTKAIAEDTVRTVGKDLPIGVFRPSIILCTRSEPVPGWIDNLYGPTGAVVAVGLGMLRTMHINGKFVGDMVPCDMAVSALVASAWDIQQRRRSDNGVIPIYNYVSSCENPISWGNYIHKNIEHSWQVPFEKSVWMVTLTEAHMHFLYRIYALFIHLLPAFAIDIVLFGLGRKPRMMKTYEKLHKFTGVISYFCTRQWKFSNQNVKRMWSEMSEEDREIFDFNIGNLNWDKYLGEGLMGVRTFVLKDDPKKLPEAIKKRYRLYWLHQCLKFTLVCLFLWPCWLTARYFFRLVGGTATVGKKFIL</sequence>
<dbReference type="EC" id="1.2.1.84" evidence="10"/>
<evidence type="ECO:0000259" key="12">
    <source>
        <dbReference type="Pfam" id="PF07993"/>
    </source>
</evidence>
<dbReference type="GO" id="GO:0005777">
    <property type="term" value="C:peroxisome"/>
    <property type="evidence" value="ECO:0007669"/>
    <property type="project" value="TreeGrafter"/>
</dbReference>
<evidence type="ECO:0000259" key="11">
    <source>
        <dbReference type="Pfam" id="PF03015"/>
    </source>
</evidence>
<dbReference type="GO" id="GO:0035336">
    <property type="term" value="P:long-chain fatty-acyl-CoA metabolic process"/>
    <property type="evidence" value="ECO:0007669"/>
    <property type="project" value="TreeGrafter"/>
</dbReference>
<name>A0A2J7RNB9_9NEOP</name>
<comment type="function">
    <text evidence="10">Catalyzes the reduction of fatty acyl-CoA to fatty alcohols.</text>
</comment>
<dbReference type="Gene3D" id="3.40.50.720">
    <property type="entry name" value="NAD(P)-binding Rossmann-like Domain"/>
    <property type="match status" value="1"/>
</dbReference>
<dbReference type="FunFam" id="3.40.50.720:FF:000143">
    <property type="entry name" value="Fatty acyl-CoA reductase"/>
    <property type="match status" value="1"/>
</dbReference>
<dbReference type="GO" id="GO:0080019">
    <property type="term" value="F:alcohol-forming very long-chain fatty acyl-CoA reductase activity"/>
    <property type="evidence" value="ECO:0007669"/>
    <property type="project" value="InterPro"/>
</dbReference>
<comment type="similarity">
    <text evidence="2 10">Belongs to the fatty acyl-CoA reductase family.</text>
</comment>
<evidence type="ECO:0000256" key="4">
    <source>
        <dbReference type="ARBA" id="ARBA00022692"/>
    </source>
</evidence>
<dbReference type="InterPro" id="IPR026055">
    <property type="entry name" value="FAR"/>
</dbReference>
<evidence type="ECO:0000256" key="6">
    <source>
        <dbReference type="ARBA" id="ARBA00022989"/>
    </source>
</evidence>
<keyword evidence="4 10" id="KW-0812">Transmembrane</keyword>
<dbReference type="EMBL" id="NEVH01002545">
    <property type="protein sequence ID" value="PNF42311.1"/>
    <property type="molecule type" value="Genomic_DNA"/>
</dbReference>
<keyword evidence="6 10" id="KW-1133">Transmembrane helix</keyword>
<evidence type="ECO:0000313" key="13">
    <source>
        <dbReference type="EMBL" id="PNF42309.1"/>
    </source>
</evidence>
<dbReference type="GO" id="GO:0016020">
    <property type="term" value="C:membrane"/>
    <property type="evidence" value="ECO:0007669"/>
    <property type="project" value="UniProtKB-SubCell"/>
</dbReference>
<dbReference type="STRING" id="105785.A0A2J7RNB9"/>
<keyword evidence="3 10" id="KW-0444">Lipid biosynthesis</keyword>
<dbReference type="EMBL" id="NEVH01002545">
    <property type="protein sequence ID" value="PNF42309.1"/>
    <property type="molecule type" value="Genomic_DNA"/>
</dbReference>
<comment type="catalytic activity">
    <reaction evidence="9 10">
        <text>a long-chain fatty acyl-CoA + 2 NADPH + 2 H(+) = a long-chain primary fatty alcohol + 2 NADP(+) + CoA</text>
        <dbReference type="Rhea" id="RHEA:52716"/>
        <dbReference type="ChEBI" id="CHEBI:15378"/>
        <dbReference type="ChEBI" id="CHEBI:57287"/>
        <dbReference type="ChEBI" id="CHEBI:57783"/>
        <dbReference type="ChEBI" id="CHEBI:58349"/>
        <dbReference type="ChEBI" id="CHEBI:77396"/>
        <dbReference type="ChEBI" id="CHEBI:83139"/>
        <dbReference type="EC" id="1.2.1.84"/>
    </reaction>
</comment>
<gene>
    <name evidence="13" type="ORF">B7P43_G05497</name>
</gene>
<evidence type="ECO:0000256" key="2">
    <source>
        <dbReference type="ARBA" id="ARBA00005928"/>
    </source>
</evidence>
<keyword evidence="10" id="KW-0560">Oxidoreductase</keyword>
<evidence type="ECO:0000313" key="14">
    <source>
        <dbReference type="Proteomes" id="UP000235965"/>
    </source>
</evidence>
<evidence type="ECO:0000256" key="5">
    <source>
        <dbReference type="ARBA" id="ARBA00022857"/>
    </source>
</evidence>
<dbReference type="OrthoDB" id="429813at2759"/>
<dbReference type="AlphaFoldDB" id="A0A2J7RNB9"/>
<evidence type="ECO:0000256" key="1">
    <source>
        <dbReference type="ARBA" id="ARBA00004141"/>
    </source>
</evidence>
<keyword evidence="14" id="KW-1185">Reference proteome</keyword>
<comment type="caution">
    <text evidence="13">The sequence shown here is derived from an EMBL/GenBank/DDBJ whole genome shotgun (WGS) entry which is preliminary data.</text>
</comment>
<dbReference type="PANTHER" id="PTHR11011">
    <property type="entry name" value="MALE STERILITY PROTEIN 2-RELATED"/>
    <property type="match status" value="1"/>
</dbReference>
<evidence type="ECO:0000256" key="8">
    <source>
        <dbReference type="ARBA" id="ARBA00023136"/>
    </source>
</evidence>
<dbReference type="Pfam" id="PF07993">
    <property type="entry name" value="NAD_binding_4"/>
    <property type="match status" value="1"/>
</dbReference>
<organism evidence="13 14">
    <name type="scientific">Cryptotermes secundus</name>
    <dbReference type="NCBI Taxonomy" id="105785"/>
    <lineage>
        <taxon>Eukaryota</taxon>
        <taxon>Metazoa</taxon>
        <taxon>Ecdysozoa</taxon>
        <taxon>Arthropoda</taxon>
        <taxon>Hexapoda</taxon>
        <taxon>Insecta</taxon>
        <taxon>Pterygota</taxon>
        <taxon>Neoptera</taxon>
        <taxon>Polyneoptera</taxon>
        <taxon>Dictyoptera</taxon>
        <taxon>Blattodea</taxon>
        <taxon>Blattoidea</taxon>
        <taxon>Termitoidae</taxon>
        <taxon>Kalotermitidae</taxon>
        <taxon>Cryptotermitinae</taxon>
        <taxon>Cryptotermes</taxon>
    </lineage>
</organism>
<keyword evidence="8 10" id="KW-0472">Membrane</keyword>
<reference evidence="13 14" key="1">
    <citation type="submission" date="2017-12" db="EMBL/GenBank/DDBJ databases">
        <title>Hemimetabolous genomes reveal molecular basis of termite eusociality.</title>
        <authorList>
            <person name="Harrison M.C."/>
            <person name="Jongepier E."/>
            <person name="Robertson H.M."/>
            <person name="Arning N."/>
            <person name="Bitard-Feildel T."/>
            <person name="Chao H."/>
            <person name="Childers C.P."/>
            <person name="Dinh H."/>
            <person name="Doddapaneni H."/>
            <person name="Dugan S."/>
            <person name="Gowin J."/>
            <person name="Greiner C."/>
            <person name="Han Y."/>
            <person name="Hu H."/>
            <person name="Hughes D.S.T."/>
            <person name="Huylmans A.-K."/>
            <person name="Kemena C."/>
            <person name="Kremer L.P.M."/>
            <person name="Lee S.L."/>
            <person name="Lopez-Ezquerra A."/>
            <person name="Mallet L."/>
            <person name="Monroy-Kuhn J.M."/>
            <person name="Moser A."/>
            <person name="Murali S.C."/>
            <person name="Muzny D.M."/>
            <person name="Otani S."/>
            <person name="Piulachs M.-D."/>
            <person name="Poelchau M."/>
            <person name="Qu J."/>
            <person name="Schaub F."/>
            <person name="Wada-Katsumata A."/>
            <person name="Worley K.C."/>
            <person name="Xie Q."/>
            <person name="Ylla G."/>
            <person name="Poulsen M."/>
            <person name="Gibbs R.A."/>
            <person name="Schal C."/>
            <person name="Richards S."/>
            <person name="Belles X."/>
            <person name="Korb J."/>
            <person name="Bornberg-Bauer E."/>
        </authorList>
    </citation>
    <scope>NUCLEOTIDE SEQUENCE [LARGE SCALE GENOMIC DNA]</scope>
    <source>
        <tissue evidence="13">Whole body</tissue>
    </source>
</reference>
<keyword evidence="5 10" id="KW-0521">NADP</keyword>
<dbReference type="InterPro" id="IPR036291">
    <property type="entry name" value="NAD(P)-bd_dom_sf"/>
</dbReference>
<dbReference type="PANTHER" id="PTHR11011:SF60">
    <property type="entry name" value="FATTY ACYL-COA REDUCTASE-RELATED"/>
    <property type="match status" value="1"/>
</dbReference>
<evidence type="ECO:0000256" key="9">
    <source>
        <dbReference type="ARBA" id="ARBA00052530"/>
    </source>
</evidence>
<dbReference type="FunCoup" id="A0A2J7RNB9">
    <property type="interactions" value="60"/>
</dbReference>
<feature type="domain" description="Thioester reductase (TE)" evidence="12">
    <location>
        <begin position="93"/>
        <end position="362"/>
    </location>
</feature>
<dbReference type="InParanoid" id="A0A2J7RNB9"/>
<keyword evidence="7 10" id="KW-0443">Lipid metabolism</keyword>
<evidence type="ECO:0000256" key="10">
    <source>
        <dbReference type="RuleBase" id="RU363097"/>
    </source>
</evidence>
<protein>
    <recommendedName>
        <fullName evidence="10">Fatty acyl-CoA reductase</fullName>
        <ecNumber evidence="10">1.2.1.84</ecNumber>
    </recommendedName>
</protein>
<dbReference type="CDD" id="cd05236">
    <property type="entry name" value="FAR-N_SDR_e"/>
    <property type="match status" value="1"/>
</dbReference>
<feature type="domain" description="Fatty acyl-CoA reductase C-terminal" evidence="11">
    <location>
        <begin position="438"/>
        <end position="529"/>
    </location>
</feature>
<accession>A0A2J7RNB9</accession>
<dbReference type="SUPFAM" id="SSF51735">
    <property type="entry name" value="NAD(P)-binding Rossmann-fold domains"/>
    <property type="match status" value="1"/>
</dbReference>